<sequence>MQIRLFSRNSLGGTNPPRKNRSNFSSPRFERPRIASYLLGFGRHSAVATQKTIHAPPRARKSPAEERAKCAAMG</sequence>
<dbReference type="AlphaFoldDB" id="A0A024H4K7"/>
<protein>
    <submittedName>
        <fullName evidence="2">Uncharacterized protein</fullName>
    </submittedName>
</protein>
<evidence type="ECO:0000313" key="2">
    <source>
        <dbReference type="EMBL" id="CCQ46714.1"/>
    </source>
</evidence>
<dbReference type="Proteomes" id="UP000035722">
    <property type="component" value="Unassembled WGS sequence"/>
</dbReference>
<proteinExistence type="predicted"/>
<organism evidence="2 3">
    <name type="scientific">Pseudarthrobacter siccitolerans</name>
    <dbReference type="NCBI Taxonomy" id="861266"/>
    <lineage>
        <taxon>Bacteria</taxon>
        <taxon>Bacillati</taxon>
        <taxon>Actinomycetota</taxon>
        <taxon>Actinomycetes</taxon>
        <taxon>Micrococcales</taxon>
        <taxon>Micrococcaceae</taxon>
        <taxon>Pseudarthrobacter</taxon>
    </lineage>
</organism>
<comment type="caution">
    <text evidence="2">The sequence shown here is derived from an EMBL/GenBank/DDBJ whole genome shotgun (WGS) entry which is preliminary data.</text>
</comment>
<reference evidence="3" key="1">
    <citation type="journal article" date="2014" name="Genome Announc.">
        <title>Genome Sequence of Arthrobacter siccitolerans 4J27, a Xeroprotectant-Producing Desiccation-Tolerant Microorganism.</title>
        <authorList>
            <person name="Manzanera M."/>
            <person name="Santa-Cruz-Calvo L."/>
            <person name="Vilchez J.I."/>
            <person name="Garcia-Fontana C."/>
            <person name="Silva-Castro G.A."/>
            <person name="Calvo C."/>
            <person name="Gonzalez-Lopez J."/>
        </authorList>
    </citation>
    <scope>NUCLEOTIDE SEQUENCE [LARGE SCALE GENOMIC DNA]</scope>
    <source>
        <strain evidence="3">4J27</strain>
    </source>
</reference>
<accession>A0A024H4K7</accession>
<dbReference type="EMBL" id="CAQI01000045">
    <property type="protein sequence ID" value="CCQ46714.1"/>
    <property type="molecule type" value="Genomic_DNA"/>
</dbReference>
<feature type="region of interest" description="Disordered" evidence="1">
    <location>
        <begin position="51"/>
        <end position="74"/>
    </location>
</feature>
<feature type="region of interest" description="Disordered" evidence="1">
    <location>
        <begin position="1"/>
        <end position="29"/>
    </location>
</feature>
<evidence type="ECO:0000313" key="3">
    <source>
        <dbReference type="Proteomes" id="UP000035722"/>
    </source>
</evidence>
<feature type="compositionally biased region" description="Basic and acidic residues" evidence="1">
    <location>
        <begin position="62"/>
        <end position="74"/>
    </location>
</feature>
<name>A0A024H4K7_9MICC</name>
<keyword evidence="3" id="KW-1185">Reference proteome</keyword>
<gene>
    <name evidence="2" type="ORF">ARTSIC4J27_2687</name>
</gene>
<evidence type="ECO:0000256" key="1">
    <source>
        <dbReference type="SAM" id="MobiDB-lite"/>
    </source>
</evidence>